<dbReference type="PROSITE" id="PS50041">
    <property type="entry name" value="C_TYPE_LECTIN_2"/>
    <property type="match status" value="1"/>
</dbReference>
<dbReference type="InterPro" id="IPR016187">
    <property type="entry name" value="CTDL_fold"/>
</dbReference>
<proteinExistence type="predicted"/>
<reference evidence="4" key="1">
    <citation type="submission" date="2020-06" db="EMBL/GenBank/DDBJ databases">
        <authorList>
            <consortium name="Wellcome Sanger Institute Data Sharing"/>
        </authorList>
    </citation>
    <scope>NUCLEOTIDE SEQUENCE [LARGE SCALE GENOMIC DNA]</scope>
</reference>
<accession>A0A8C5D025</accession>
<feature type="chain" id="PRO_5034158921" evidence="2">
    <location>
        <begin position="17"/>
        <end position="197"/>
    </location>
</feature>
<dbReference type="PROSITE" id="PS00615">
    <property type="entry name" value="C_TYPE_LECTIN_1"/>
    <property type="match status" value="1"/>
</dbReference>
<evidence type="ECO:0000256" key="2">
    <source>
        <dbReference type="SAM" id="SignalP"/>
    </source>
</evidence>
<keyword evidence="1" id="KW-1015">Disulfide bond</keyword>
<dbReference type="SMART" id="SM00034">
    <property type="entry name" value="CLECT"/>
    <property type="match status" value="1"/>
</dbReference>
<dbReference type="InterPro" id="IPR001304">
    <property type="entry name" value="C-type_lectin-like"/>
</dbReference>
<dbReference type="GeneID" id="114468173"/>
<dbReference type="Proteomes" id="UP000694680">
    <property type="component" value="Chromosome 1"/>
</dbReference>
<reference evidence="4" key="2">
    <citation type="submission" date="2025-08" db="UniProtKB">
        <authorList>
            <consortium name="Ensembl"/>
        </authorList>
    </citation>
    <scope>IDENTIFICATION</scope>
</reference>
<evidence type="ECO:0000313" key="4">
    <source>
        <dbReference type="Ensembl" id="ENSGWIP00000000195.1"/>
    </source>
</evidence>
<organism evidence="4 5">
    <name type="scientific">Gouania willdenowi</name>
    <name type="common">Blunt-snouted clingfish</name>
    <name type="synonym">Lepadogaster willdenowi</name>
    <dbReference type="NCBI Taxonomy" id="441366"/>
    <lineage>
        <taxon>Eukaryota</taxon>
        <taxon>Metazoa</taxon>
        <taxon>Chordata</taxon>
        <taxon>Craniata</taxon>
        <taxon>Vertebrata</taxon>
        <taxon>Euteleostomi</taxon>
        <taxon>Actinopterygii</taxon>
        <taxon>Neopterygii</taxon>
        <taxon>Teleostei</taxon>
        <taxon>Neoteleostei</taxon>
        <taxon>Acanthomorphata</taxon>
        <taxon>Ovalentaria</taxon>
        <taxon>Blenniimorphae</taxon>
        <taxon>Blenniiformes</taxon>
        <taxon>Gobiesocoidei</taxon>
        <taxon>Gobiesocidae</taxon>
        <taxon>Gobiesocinae</taxon>
        <taxon>Gouania</taxon>
    </lineage>
</organism>
<gene>
    <name evidence="4" type="primary">LOC114468173</name>
</gene>
<dbReference type="PANTHER" id="PTHR22803">
    <property type="entry name" value="MANNOSE, PHOSPHOLIPASE, LECTIN RECEPTOR RELATED"/>
    <property type="match status" value="1"/>
</dbReference>
<dbReference type="AlphaFoldDB" id="A0A8C5D025"/>
<reference evidence="4" key="3">
    <citation type="submission" date="2025-09" db="UniProtKB">
        <authorList>
            <consortium name="Ensembl"/>
        </authorList>
    </citation>
    <scope>IDENTIFICATION</scope>
</reference>
<dbReference type="RefSeq" id="XP_028310707.1">
    <property type="nucleotide sequence ID" value="XM_028454906.1"/>
</dbReference>
<dbReference type="InterPro" id="IPR050111">
    <property type="entry name" value="C-type_lectin/snaclec_domain"/>
</dbReference>
<feature type="signal peptide" evidence="2">
    <location>
        <begin position="1"/>
        <end position="16"/>
    </location>
</feature>
<dbReference type="SUPFAM" id="SSF56436">
    <property type="entry name" value="C-type lectin-like"/>
    <property type="match status" value="1"/>
</dbReference>
<dbReference type="Gene3D" id="3.10.100.10">
    <property type="entry name" value="Mannose-Binding Protein A, subunit A"/>
    <property type="match status" value="1"/>
</dbReference>
<protein>
    <submittedName>
        <fullName evidence="4">Ladderlectin-like</fullName>
    </submittedName>
</protein>
<sequence>MKSILLLSALLWAASAAPAELQAAAAVEAAAESPMEDVAAVEAPAELQAAAAVEAVAESPMGNMAAVEANFNFCPQDWLSHGSRCFKFISSPMTWYNAEEHCNNLGGHLASVVNPQEYNYLQQIVQLTGQTNVWLGGFALQGRWMWIDRQGFYYNNWSTQSSSTTYPCIYLRSTTGWSNTQCTSSLRFICSKNPFGC</sequence>
<keyword evidence="2" id="KW-0732">Signal</keyword>
<evidence type="ECO:0000259" key="3">
    <source>
        <dbReference type="PROSITE" id="PS50041"/>
    </source>
</evidence>
<dbReference type="InterPro" id="IPR016186">
    <property type="entry name" value="C-type_lectin-like/link_sf"/>
</dbReference>
<evidence type="ECO:0000313" key="5">
    <source>
        <dbReference type="Proteomes" id="UP000694680"/>
    </source>
</evidence>
<feature type="domain" description="C-type lectin" evidence="3">
    <location>
        <begin position="81"/>
        <end position="191"/>
    </location>
</feature>
<name>A0A8C5D025_GOUWI</name>
<keyword evidence="5" id="KW-1185">Reference proteome</keyword>
<dbReference type="Pfam" id="PF00059">
    <property type="entry name" value="Lectin_C"/>
    <property type="match status" value="1"/>
</dbReference>
<evidence type="ECO:0000256" key="1">
    <source>
        <dbReference type="ARBA" id="ARBA00023157"/>
    </source>
</evidence>
<dbReference type="Ensembl" id="ENSGWIT00000000214.1">
    <property type="protein sequence ID" value="ENSGWIP00000000195.1"/>
    <property type="gene ID" value="ENSGWIG00000000112.1"/>
</dbReference>
<dbReference type="OrthoDB" id="441660at2759"/>
<dbReference type="InterPro" id="IPR018378">
    <property type="entry name" value="C-type_lectin_CS"/>
</dbReference>
<dbReference type="CDD" id="cd00037">
    <property type="entry name" value="CLECT"/>
    <property type="match status" value="1"/>
</dbReference>